<evidence type="ECO:0000313" key="4">
    <source>
        <dbReference type="Ensembl" id="ENSRFEP00010029081.1"/>
    </source>
</evidence>
<dbReference type="InParanoid" id="A0A671FTJ8"/>
<reference evidence="5" key="3">
    <citation type="submission" date="2018-12" db="EMBL/GenBank/DDBJ databases">
        <title>G10K-VGP greater horseshoe bat female genome, primary haplotype.</title>
        <authorList>
            <person name="Teeling E."/>
            <person name="Myers G."/>
            <person name="Vernes S."/>
            <person name="Pippel M."/>
            <person name="Winkler S."/>
            <person name="Fedrigo O."/>
            <person name="Rhie A."/>
            <person name="Koren S."/>
            <person name="Phillippy A."/>
            <person name="Lewin H."/>
            <person name="Damas J."/>
            <person name="Howe K."/>
            <person name="Mountcastle J."/>
            <person name="Jarvis E.D."/>
        </authorList>
    </citation>
    <scope>NUCLEOTIDE SEQUENCE [LARGE SCALE GENOMIC DNA]</scope>
</reference>
<evidence type="ECO:0000313" key="5">
    <source>
        <dbReference type="Proteomes" id="UP000472240"/>
    </source>
</evidence>
<evidence type="ECO:0000256" key="1">
    <source>
        <dbReference type="ARBA" id="ARBA00022499"/>
    </source>
</evidence>
<dbReference type="SUPFAM" id="SSF54236">
    <property type="entry name" value="Ubiquitin-like"/>
    <property type="match status" value="1"/>
</dbReference>
<keyword evidence="5" id="KW-1185">Reference proteome</keyword>
<reference evidence="4" key="5">
    <citation type="submission" date="2025-09" db="UniProtKB">
        <authorList>
            <consortium name="Ensembl"/>
        </authorList>
    </citation>
    <scope>IDENTIFICATION</scope>
</reference>
<dbReference type="PANTHER" id="PTHR10562">
    <property type="entry name" value="SMALL UBIQUITIN-RELATED MODIFIER"/>
    <property type="match status" value="1"/>
</dbReference>
<reference evidence="4 5" key="2">
    <citation type="journal article" date="2018" name="Annu Rev Anim Biosci">
        <title>Bat Biology, Genomes, and the Bat1K Project: To Generate Chromosome-Level Genomes for All Living Bat Species.</title>
        <authorList>
            <person name="Teeling E.C."/>
            <person name="Vernes S.C."/>
            <person name="Davalos L.M."/>
            <person name="Ray D.A."/>
            <person name="Gilbert M.T.P."/>
            <person name="Myers E."/>
        </authorList>
    </citation>
    <scope>NUCLEOTIDE SEQUENCE</scope>
</reference>
<organism evidence="4 5">
    <name type="scientific">Rhinolophus ferrumequinum</name>
    <name type="common">Greater horseshoe bat</name>
    <dbReference type="NCBI Taxonomy" id="59479"/>
    <lineage>
        <taxon>Eukaryota</taxon>
        <taxon>Metazoa</taxon>
        <taxon>Chordata</taxon>
        <taxon>Craniata</taxon>
        <taxon>Vertebrata</taxon>
        <taxon>Euteleostomi</taxon>
        <taxon>Mammalia</taxon>
        <taxon>Eutheria</taxon>
        <taxon>Laurasiatheria</taxon>
        <taxon>Chiroptera</taxon>
        <taxon>Yinpterochiroptera</taxon>
        <taxon>Rhinolophoidea</taxon>
        <taxon>Rhinolophidae</taxon>
        <taxon>Rhinolophinae</taxon>
        <taxon>Rhinolophus</taxon>
    </lineage>
</organism>
<dbReference type="Proteomes" id="UP000472240">
    <property type="component" value="Chromosome 21"/>
</dbReference>
<reference evidence="4" key="4">
    <citation type="submission" date="2025-08" db="UniProtKB">
        <authorList>
            <consortium name="Ensembl"/>
        </authorList>
    </citation>
    <scope>IDENTIFICATION</scope>
</reference>
<protein>
    <recommendedName>
        <fullName evidence="3">Rad60/SUMO-like domain-containing protein</fullName>
    </recommendedName>
</protein>
<evidence type="ECO:0000259" key="3">
    <source>
        <dbReference type="Pfam" id="PF11976"/>
    </source>
</evidence>
<feature type="region of interest" description="Disordered" evidence="2">
    <location>
        <begin position="1"/>
        <end position="21"/>
    </location>
</feature>
<dbReference type="Gene3D" id="3.10.20.90">
    <property type="entry name" value="Phosphatidylinositol 3-kinase Catalytic Subunit, Chain A, domain 1"/>
    <property type="match status" value="1"/>
</dbReference>
<dbReference type="OMA" id="NKLMKAN"/>
<sequence length="60" mass="6857">MPDEKPKRGVKTENNDHINLKGQDGSVAQFKIETQTPLNKLMKANSEQQGLSMRQVRYDI</sequence>
<dbReference type="GeneTree" id="ENSGT00950000182895"/>
<name>A0A671FTJ8_RHIFE</name>
<reference evidence="4 5" key="1">
    <citation type="journal article" date="2015" name="Annu Rev Anim Biosci">
        <title>The Genome 10K Project: a way forward.</title>
        <authorList>
            <person name="Koepfli K.P."/>
            <person name="Paten B."/>
            <person name="O'Brien S.J."/>
            <person name="Koepfli K.P."/>
            <person name="Paten B."/>
            <person name="Antunes A."/>
            <person name="Belov K."/>
            <person name="Bustamante C."/>
            <person name="Castoe T.A."/>
            <person name="Clawson H."/>
            <person name="Crawford A.J."/>
            <person name="Diekhans M."/>
            <person name="Distel D."/>
            <person name="Durbin R."/>
            <person name="Earl D."/>
            <person name="Fujita M.K."/>
            <person name="Gamble T."/>
            <person name="Georges A."/>
            <person name="Gemmell N."/>
            <person name="Gilbert M.T."/>
            <person name="Graves J.M."/>
            <person name="Green R.E."/>
            <person name="Hickey G."/>
            <person name="Jarvis E.D."/>
            <person name="Johnson W."/>
            <person name="Komissarov A."/>
            <person name="Korf I."/>
            <person name="Kuhn R."/>
            <person name="Larkin D.M."/>
            <person name="Lewin H."/>
            <person name="Lopez J.V."/>
            <person name="Ma J."/>
            <person name="Marques-Bonet T."/>
            <person name="Miller W."/>
            <person name="Murphy R."/>
            <person name="Pevzner P."/>
            <person name="Shapiro B."/>
            <person name="Steiner C."/>
            <person name="Tamazian G."/>
            <person name="Venkatesh B."/>
            <person name="Wang J."/>
            <person name="Wayne R."/>
            <person name="Wiley E."/>
            <person name="Yang H."/>
            <person name="Zhang G."/>
            <person name="Haussler D."/>
            <person name="Ryder O."/>
            <person name="O'Brien S.J."/>
        </authorList>
    </citation>
    <scope>NUCLEOTIDE SEQUENCE</scope>
</reference>
<dbReference type="Pfam" id="PF11976">
    <property type="entry name" value="Rad60-SLD"/>
    <property type="match status" value="1"/>
</dbReference>
<feature type="domain" description="Rad60/SUMO-like" evidence="3">
    <location>
        <begin position="18"/>
        <end position="57"/>
    </location>
</feature>
<accession>A0A671FTJ8</accession>
<keyword evidence="1" id="KW-1017">Isopeptide bond</keyword>
<dbReference type="AlphaFoldDB" id="A0A671FTJ8"/>
<dbReference type="InterPro" id="IPR022617">
    <property type="entry name" value="Rad60/SUMO-like_dom"/>
</dbReference>
<feature type="compositionally biased region" description="Basic and acidic residues" evidence="2">
    <location>
        <begin position="1"/>
        <end position="19"/>
    </location>
</feature>
<dbReference type="Ensembl" id="ENSRFET00010031566.1">
    <property type="protein sequence ID" value="ENSRFEP00010029081.1"/>
    <property type="gene ID" value="ENSRFEG00010019307.1"/>
</dbReference>
<evidence type="ECO:0000256" key="2">
    <source>
        <dbReference type="SAM" id="MobiDB-lite"/>
    </source>
</evidence>
<proteinExistence type="predicted"/>
<dbReference type="InterPro" id="IPR029071">
    <property type="entry name" value="Ubiquitin-like_domsf"/>
</dbReference>